<accession>A0A933SDX5</accession>
<feature type="signal peptide" evidence="1">
    <location>
        <begin position="1"/>
        <end position="27"/>
    </location>
</feature>
<dbReference type="EMBL" id="JACRIW010000032">
    <property type="protein sequence ID" value="MBI5168668.1"/>
    <property type="molecule type" value="Genomic_DNA"/>
</dbReference>
<dbReference type="AlphaFoldDB" id="A0A933SDX5"/>
<reference evidence="2" key="1">
    <citation type="submission" date="2020-07" db="EMBL/GenBank/DDBJ databases">
        <title>Huge and variable diversity of episymbiotic CPR bacteria and DPANN archaea in groundwater ecosystems.</title>
        <authorList>
            <person name="He C.Y."/>
            <person name="Keren R."/>
            <person name="Whittaker M."/>
            <person name="Farag I.F."/>
            <person name="Doudna J."/>
            <person name="Cate J.H.D."/>
            <person name="Banfield J.F."/>
        </authorList>
    </citation>
    <scope>NUCLEOTIDE SEQUENCE</scope>
    <source>
        <strain evidence="2">NC_groundwater_1813_Pr3_B-0.1um_71_17</strain>
    </source>
</reference>
<proteinExistence type="predicted"/>
<dbReference type="Proteomes" id="UP000696931">
    <property type="component" value="Unassembled WGS sequence"/>
</dbReference>
<sequence>MSTTRSHARTALLAALLSLAAVLPARAGTSYLLHLKISDGHRGKGVDVAMPWDVSKGSSPFDFVSDTHDRPEIERLRAAWSMLSRMPEGRTVIIHSEKGRTRAWRRDGQLVLEPLDDGEHSGTRIRIPAPVVEAVLRRDGRLRTDDLAAILRERGEIGLVDVDSDDARVRVWIDRDED</sequence>
<name>A0A933SDX5_UNCEI</name>
<protein>
    <submittedName>
        <fullName evidence="2">Uncharacterized protein</fullName>
    </submittedName>
</protein>
<comment type="caution">
    <text evidence="2">The sequence shown here is derived from an EMBL/GenBank/DDBJ whole genome shotgun (WGS) entry which is preliminary data.</text>
</comment>
<gene>
    <name evidence="2" type="ORF">HZA61_04180</name>
</gene>
<keyword evidence="1" id="KW-0732">Signal</keyword>
<feature type="chain" id="PRO_5036748297" evidence="1">
    <location>
        <begin position="28"/>
        <end position="178"/>
    </location>
</feature>
<evidence type="ECO:0000313" key="3">
    <source>
        <dbReference type="Proteomes" id="UP000696931"/>
    </source>
</evidence>
<evidence type="ECO:0000256" key="1">
    <source>
        <dbReference type="SAM" id="SignalP"/>
    </source>
</evidence>
<organism evidence="2 3">
    <name type="scientific">Eiseniibacteriota bacterium</name>
    <dbReference type="NCBI Taxonomy" id="2212470"/>
    <lineage>
        <taxon>Bacteria</taxon>
        <taxon>Candidatus Eiseniibacteriota</taxon>
    </lineage>
</organism>
<evidence type="ECO:0000313" key="2">
    <source>
        <dbReference type="EMBL" id="MBI5168668.1"/>
    </source>
</evidence>